<reference evidence="3" key="1">
    <citation type="journal article" date="2019" name="Int. J. Syst. Evol. Microbiol.">
        <title>The Global Catalogue of Microorganisms (GCM) 10K type strain sequencing project: providing services to taxonomists for standard genome sequencing and annotation.</title>
        <authorList>
            <consortium name="The Broad Institute Genomics Platform"/>
            <consortium name="The Broad Institute Genome Sequencing Center for Infectious Disease"/>
            <person name="Wu L."/>
            <person name="Ma J."/>
        </authorList>
    </citation>
    <scope>NUCLEOTIDE SEQUENCE [LARGE SCALE GENOMIC DNA]</scope>
    <source>
        <strain evidence="3">NBRC 101365</strain>
    </source>
</reference>
<evidence type="ECO:0000313" key="3">
    <source>
        <dbReference type="Proteomes" id="UP001156882"/>
    </source>
</evidence>
<dbReference type="PANTHER" id="PTHR36966:SF1">
    <property type="entry name" value="REP-ASSOCIATED TYROSINE TRANSPOSASE"/>
    <property type="match status" value="1"/>
</dbReference>
<comment type="caution">
    <text evidence="2">The sequence shown here is derived from an EMBL/GenBank/DDBJ whole genome shotgun (WGS) entry which is preliminary data.</text>
</comment>
<dbReference type="SUPFAM" id="SSF143422">
    <property type="entry name" value="Transposase IS200-like"/>
    <property type="match status" value="1"/>
</dbReference>
<dbReference type="Pfam" id="PF01797">
    <property type="entry name" value="Y1_Tnp"/>
    <property type="match status" value="1"/>
</dbReference>
<protein>
    <recommendedName>
        <fullName evidence="1">Transposase IS200-like domain-containing protein</fullName>
    </recommendedName>
</protein>
<evidence type="ECO:0000259" key="1">
    <source>
        <dbReference type="SMART" id="SM01321"/>
    </source>
</evidence>
<dbReference type="Proteomes" id="UP001156882">
    <property type="component" value="Unassembled WGS sequence"/>
</dbReference>
<keyword evidence="3" id="KW-1185">Reference proteome</keyword>
<name>A0ABQ6CLD8_9HYPH</name>
<gene>
    <name evidence="2" type="ORF">GCM10007874_20940</name>
</gene>
<organism evidence="2 3">
    <name type="scientific">Labrys miyagiensis</name>
    <dbReference type="NCBI Taxonomy" id="346912"/>
    <lineage>
        <taxon>Bacteria</taxon>
        <taxon>Pseudomonadati</taxon>
        <taxon>Pseudomonadota</taxon>
        <taxon>Alphaproteobacteria</taxon>
        <taxon>Hyphomicrobiales</taxon>
        <taxon>Xanthobacteraceae</taxon>
        <taxon>Labrys</taxon>
    </lineage>
</organism>
<proteinExistence type="predicted"/>
<sequence>MNDSPPPSPLKPTSEWHSRGYIPHWEAGEAPQSINFRLADSLPATVQARWREELAQMPPDIRASEERRLRERALDAGYGESLLKQPAIARLVEDALLFFDGERYLLQAWCIMPNHVHALATPLADHSLSAIIHGWKSFTARQINLVLGRKGQVWFAEYYDRKIRSERHYEVALSYIEENPVKAKLCERAQDWAFSSASRR</sequence>
<dbReference type="InterPro" id="IPR002686">
    <property type="entry name" value="Transposase_17"/>
</dbReference>
<dbReference type="RefSeq" id="WP_284311951.1">
    <property type="nucleotide sequence ID" value="NZ_BSPC01000017.1"/>
</dbReference>
<feature type="domain" description="Transposase IS200-like" evidence="1">
    <location>
        <begin position="75"/>
        <end position="179"/>
    </location>
</feature>
<dbReference type="InterPro" id="IPR036515">
    <property type="entry name" value="Transposase_17_sf"/>
</dbReference>
<dbReference type="NCBIfam" id="NF047646">
    <property type="entry name" value="REP_Tyr_transpos"/>
    <property type="match status" value="1"/>
</dbReference>
<accession>A0ABQ6CLD8</accession>
<dbReference type="PANTHER" id="PTHR36966">
    <property type="entry name" value="REP-ASSOCIATED TYROSINE TRANSPOSASE"/>
    <property type="match status" value="1"/>
</dbReference>
<dbReference type="SMART" id="SM01321">
    <property type="entry name" value="Y1_Tnp"/>
    <property type="match status" value="1"/>
</dbReference>
<evidence type="ECO:0000313" key="2">
    <source>
        <dbReference type="EMBL" id="GLS19077.1"/>
    </source>
</evidence>
<dbReference type="EMBL" id="BSPC01000017">
    <property type="protein sequence ID" value="GLS19077.1"/>
    <property type="molecule type" value="Genomic_DNA"/>
</dbReference>
<dbReference type="InterPro" id="IPR052715">
    <property type="entry name" value="RAYT_transposase"/>
</dbReference>
<dbReference type="Gene3D" id="3.30.70.1290">
    <property type="entry name" value="Transposase IS200-like"/>
    <property type="match status" value="1"/>
</dbReference>